<evidence type="ECO:0000259" key="1">
    <source>
        <dbReference type="Pfam" id="PF07287"/>
    </source>
</evidence>
<dbReference type="STRING" id="994479.GCA_000194155_01009"/>
<keyword evidence="3" id="KW-1185">Reference proteome</keyword>
<dbReference type="RefSeq" id="WP_010692693.1">
    <property type="nucleotide sequence ID" value="NZ_CP061007.1"/>
</dbReference>
<dbReference type="AlphaFoldDB" id="A0A2N3Y3L4"/>
<accession>A0A2N3Y3L4</accession>
<proteinExistence type="predicted"/>
<dbReference type="Proteomes" id="UP000233786">
    <property type="component" value="Unassembled WGS sequence"/>
</dbReference>
<evidence type="ECO:0000313" key="2">
    <source>
        <dbReference type="EMBL" id="PKW17470.1"/>
    </source>
</evidence>
<reference evidence="2" key="1">
    <citation type="submission" date="2017-12" db="EMBL/GenBank/DDBJ databases">
        <title>Sequencing the genomes of 1000 Actinobacteria strains.</title>
        <authorList>
            <person name="Klenk H.-P."/>
        </authorList>
    </citation>
    <scope>NUCLEOTIDE SEQUENCE [LARGE SCALE GENOMIC DNA]</scope>
    <source>
        <strain evidence="2">DSM 44228</strain>
    </source>
</reference>
<dbReference type="EMBL" id="PJNB01000001">
    <property type="protein sequence ID" value="PKW17470.1"/>
    <property type="molecule type" value="Genomic_DNA"/>
</dbReference>
<evidence type="ECO:0000313" key="3">
    <source>
        <dbReference type="Proteomes" id="UP000233786"/>
    </source>
</evidence>
<dbReference type="OrthoDB" id="3959640at2"/>
<feature type="domain" description="Acyclic terpene utilisation N-terminal" evidence="1">
    <location>
        <begin position="8"/>
        <end position="447"/>
    </location>
</feature>
<dbReference type="PANTHER" id="PTHR47708">
    <property type="match status" value="1"/>
</dbReference>
<organism evidence="2 3">
    <name type="scientific">Saccharopolyspora spinosa</name>
    <dbReference type="NCBI Taxonomy" id="60894"/>
    <lineage>
        <taxon>Bacteria</taxon>
        <taxon>Bacillati</taxon>
        <taxon>Actinomycetota</taxon>
        <taxon>Actinomycetes</taxon>
        <taxon>Pseudonocardiales</taxon>
        <taxon>Pseudonocardiaceae</taxon>
        <taxon>Saccharopolyspora</taxon>
    </lineage>
</organism>
<sequence>MTTRTTVLAAGQAFYGDSARPARRALETTEVDYMAFDALAELTLAILAKDRAKNPELGYAKDLPAMFADLHPLAADRGAALLSNGGGLNPLAAARAVARECAKRGHTGAKVMAVSGDDVLERLGDWHADGVDLRDLDTGHAFADMPTKPLFANVYLGADPLLQALAENPDAVVTGRVTDTALFLAPLIHTGDVNPAVCDDVARGILVGHLLECCGQGAGGNFSGDWWNVERLEDIGYPVAEVTGRDVVITKPEGTGGRISRDTLKEQLYYEIHDPARYLTPDVTADFSSVELTDIGPDRVQVTGVKGAPAPETLKLIAGIPDGYVASISLPFSAPYALEKAARAADIVRKQLEIEQIPVTDLHVEYIGVNSLLGGVAAVPAARDINEVVLRIAVHTETEAPARAFAKLLPPLAINSYPFVGGLRGGSVVSQVLREWTSLVPRELMDDLVRVEAVTSDE</sequence>
<gene>
    <name evidence="2" type="ORF">A8926_5438</name>
</gene>
<name>A0A2N3Y3L4_SACSN</name>
<comment type="caution">
    <text evidence="2">The sequence shown here is derived from an EMBL/GenBank/DDBJ whole genome shotgun (WGS) entry which is preliminary data.</text>
</comment>
<protein>
    <submittedName>
        <fullName evidence="2">Uncharacterized protein DUF1446</fullName>
    </submittedName>
</protein>
<dbReference type="PANTHER" id="PTHR47708:SF2">
    <property type="entry name" value="SI:CH73-132F6.5"/>
    <property type="match status" value="1"/>
</dbReference>
<dbReference type="InterPro" id="IPR010839">
    <property type="entry name" value="AtuA_N"/>
</dbReference>
<dbReference type="Pfam" id="PF07287">
    <property type="entry name" value="AtuA"/>
    <property type="match status" value="1"/>
</dbReference>